<keyword evidence="3" id="KW-1185">Reference proteome</keyword>
<organism evidence="2 3">
    <name type="scientific">Trichoderma harzianum CBS 226.95</name>
    <dbReference type="NCBI Taxonomy" id="983964"/>
    <lineage>
        <taxon>Eukaryota</taxon>
        <taxon>Fungi</taxon>
        <taxon>Dikarya</taxon>
        <taxon>Ascomycota</taxon>
        <taxon>Pezizomycotina</taxon>
        <taxon>Sordariomycetes</taxon>
        <taxon>Hypocreomycetidae</taxon>
        <taxon>Hypocreales</taxon>
        <taxon>Hypocreaceae</taxon>
        <taxon>Trichoderma</taxon>
    </lineage>
</organism>
<gene>
    <name evidence="2" type="ORF">M431DRAFT_493595</name>
</gene>
<protein>
    <submittedName>
        <fullName evidence="2">Uncharacterized protein</fullName>
    </submittedName>
</protein>
<dbReference type="RefSeq" id="XP_024776794.1">
    <property type="nucleotide sequence ID" value="XM_024917138.1"/>
</dbReference>
<dbReference type="AlphaFoldDB" id="A0A2T4AJ95"/>
<sequence>MALGRGGISRGASGQSGLREGMDGKDEDGLLFEEIADDDDDVSEEPMAWIGVDACGEWSQAAC</sequence>
<dbReference type="EMBL" id="KZ679678">
    <property type="protein sequence ID" value="PTB57117.1"/>
    <property type="molecule type" value="Genomic_DNA"/>
</dbReference>
<dbReference type="Proteomes" id="UP000241690">
    <property type="component" value="Unassembled WGS sequence"/>
</dbReference>
<evidence type="ECO:0000256" key="1">
    <source>
        <dbReference type="SAM" id="MobiDB-lite"/>
    </source>
</evidence>
<reference evidence="2 3" key="1">
    <citation type="submission" date="2016-07" db="EMBL/GenBank/DDBJ databases">
        <title>Multiple horizontal gene transfer events from other fungi enriched the ability of initially mycotrophic Trichoderma (Ascomycota) to feed on dead plant biomass.</title>
        <authorList>
            <consortium name="DOE Joint Genome Institute"/>
            <person name="Aerts A."/>
            <person name="Atanasova L."/>
            <person name="Chenthamara K."/>
            <person name="Zhang J."/>
            <person name="Grujic M."/>
            <person name="Henrissat B."/>
            <person name="Kuo A."/>
            <person name="Salamov A."/>
            <person name="Lipzen A."/>
            <person name="Labutti K."/>
            <person name="Barry K."/>
            <person name="Miao Y."/>
            <person name="Rahimi M.J."/>
            <person name="Shen Q."/>
            <person name="Grigoriev I.V."/>
            <person name="Kubicek C.P."/>
            <person name="Druzhinina I.S."/>
        </authorList>
    </citation>
    <scope>NUCLEOTIDE SEQUENCE [LARGE SCALE GENOMIC DNA]</scope>
    <source>
        <strain evidence="2 3">CBS 226.95</strain>
    </source>
</reference>
<name>A0A2T4AJ95_TRIHA</name>
<evidence type="ECO:0000313" key="3">
    <source>
        <dbReference type="Proteomes" id="UP000241690"/>
    </source>
</evidence>
<feature type="region of interest" description="Disordered" evidence="1">
    <location>
        <begin position="1"/>
        <end position="28"/>
    </location>
</feature>
<dbReference type="GeneID" id="36625707"/>
<accession>A0A2T4AJ95</accession>
<evidence type="ECO:0000313" key="2">
    <source>
        <dbReference type="EMBL" id="PTB57117.1"/>
    </source>
</evidence>
<proteinExistence type="predicted"/>